<keyword evidence="2" id="KW-1185">Reference proteome</keyword>
<dbReference type="AlphaFoldDB" id="A0A1F5LLM6"/>
<name>A0A1F5LLM6_PENAI</name>
<organism evidence="1 2">
    <name type="scientific">Penicillium arizonense</name>
    <dbReference type="NCBI Taxonomy" id="1835702"/>
    <lineage>
        <taxon>Eukaryota</taxon>
        <taxon>Fungi</taxon>
        <taxon>Dikarya</taxon>
        <taxon>Ascomycota</taxon>
        <taxon>Pezizomycotina</taxon>
        <taxon>Eurotiomycetes</taxon>
        <taxon>Eurotiomycetidae</taxon>
        <taxon>Eurotiales</taxon>
        <taxon>Aspergillaceae</taxon>
        <taxon>Penicillium</taxon>
    </lineage>
</organism>
<evidence type="ECO:0000313" key="1">
    <source>
        <dbReference type="EMBL" id="OGE54027.1"/>
    </source>
</evidence>
<comment type="caution">
    <text evidence="1">The sequence shown here is derived from an EMBL/GenBank/DDBJ whole genome shotgun (WGS) entry which is preliminary data.</text>
</comment>
<dbReference type="RefSeq" id="XP_022489464.1">
    <property type="nucleotide sequence ID" value="XM_022631213.1"/>
</dbReference>
<dbReference type="GeneID" id="34575947"/>
<gene>
    <name evidence="1" type="ORF">PENARI_c007G11371</name>
</gene>
<sequence length="115" mass="12161">MALPFLGPISGLGDVIEGFDAILALTGTVAKEGYDIYSMVQNPDSAPVAVLGMLLGFDAGAAVGRISDKSLNAFQYDTLAASRRGMKGEEIKGFGNLFEAKLNQVDSMVSKCLRR</sequence>
<dbReference type="Proteomes" id="UP000177622">
    <property type="component" value="Unassembled WGS sequence"/>
</dbReference>
<accession>A0A1F5LLM6</accession>
<proteinExistence type="predicted"/>
<dbReference type="EMBL" id="LXJU01000007">
    <property type="protein sequence ID" value="OGE54027.1"/>
    <property type="molecule type" value="Genomic_DNA"/>
</dbReference>
<reference evidence="1 2" key="1">
    <citation type="journal article" date="2016" name="Sci. Rep.">
        <title>Penicillium arizonense, a new, genome sequenced fungal species, reveals a high chemical diversity in secreted metabolites.</title>
        <authorList>
            <person name="Grijseels S."/>
            <person name="Nielsen J.C."/>
            <person name="Randelovic M."/>
            <person name="Nielsen J."/>
            <person name="Nielsen K.F."/>
            <person name="Workman M."/>
            <person name="Frisvad J.C."/>
        </authorList>
    </citation>
    <scope>NUCLEOTIDE SEQUENCE [LARGE SCALE GENOMIC DNA]</scope>
    <source>
        <strain evidence="1 2">CBS 141311</strain>
    </source>
</reference>
<protein>
    <submittedName>
        <fullName evidence="1">Uncharacterized protein</fullName>
    </submittedName>
</protein>
<dbReference type="STRING" id="1835702.A0A1F5LLM6"/>
<dbReference type="OrthoDB" id="1046782at2759"/>
<evidence type="ECO:0000313" key="2">
    <source>
        <dbReference type="Proteomes" id="UP000177622"/>
    </source>
</evidence>